<protein>
    <submittedName>
        <fullName evidence="2">Uncharacterized protein</fullName>
    </submittedName>
</protein>
<sequence>MYTVGRTEFSEHLLHYRERVHRWNERRCPRQSNTTIAKSRQVQARHAQSDPSQDSWAQEESPHGIRETDFPMMDFVQKLKHIYNFSVKTPYQISFFKFVGLR</sequence>
<evidence type="ECO:0000256" key="1">
    <source>
        <dbReference type="SAM" id="MobiDB-lite"/>
    </source>
</evidence>
<feature type="compositionally biased region" description="Polar residues" evidence="1">
    <location>
        <begin position="49"/>
        <end position="58"/>
    </location>
</feature>
<feature type="compositionally biased region" description="Polar residues" evidence="1">
    <location>
        <begin position="31"/>
        <end position="42"/>
    </location>
</feature>
<dbReference type="EMBL" id="BGPR01061125">
    <property type="protein sequence ID" value="GBO36850.1"/>
    <property type="molecule type" value="Genomic_DNA"/>
</dbReference>
<proteinExistence type="predicted"/>
<feature type="region of interest" description="Disordered" evidence="1">
    <location>
        <begin position="31"/>
        <end position="63"/>
    </location>
</feature>
<evidence type="ECO:0000313" key="3">
    <source>
        <dbReference type="Proteomes" id="UP000499080"/>
    </source>
</evidence>
<comment type="caution">
    <text evidence="2">The sequence shown here is derived from an EMBL/GenBank/DDBJ whole genome shotgun (WGS) entry which is preliminary data.</text>
</comment>
<dbReference type="AlphaFoldDB" id="A0A4Y2WKC9"/>
<reference evidence="2 3" key="1">
    <citation type="journal article" date="2019" name="Sci. Rep.">
        <title>Orb-weaving spider Araneus ventricosus genome elucidates the spidroin gene catalogue.</title>
        <authorList>
            <person name="Kono N."/>
            <person name="Nakamura H."/>
            <person name="Ohtoshi R."/>
            <person name="Moran D.A.P."/>
            <person name="Shinohara A."/>
            <person name="Yoshida Y."/>
            <person name="Fujiwara M."/>
            <person name="Mori M."/>
            <person name="Tomita M."/>
            <person name="Arakawa K."/>
        </authorList>
    </citation>
    <scope>NUCLEOTIDE SEQUENCE [LARGE SCALE GENOMIC DNA]</scope>
</reference>
<accession>A0A4Y2WKC9</accession>
<name>A0A4Y2WKC9_ARAVE</name>
<evidence type="ECO:0000313" key="2">
    <source>
        <dbReference type="EMBL" id="GBO36850.1"/>
    </source>
</evidence>
<dbReference type="Proteomes" id="UP000499080">
    <property type="component" value="Unassembled WGS sequence"/>
</dbReference>
<keyword evidence="3" id="KW-1185">Reference proteome</keyword>
<organism evidence="2 3">
    <name type="scientific">Araneus ventricosus</name>
    <name type="common">Orbweaver spider</name>
    <name type="synonym">Epeira ventricosa</name>
    <dbReference type="NCBI Taxonomy" id="182803"/>
    <lineage>
        <taxon>Eukaryota</taxon>
        <taxon>Metazoa</taxon>
        <taxon>Ecdysozoa</taxon>
        <taxon>Arthropoda</taxon>
        <taxon>Chelicerata</taxon>
        <taxon>Arachnida</taxon>
        <taxon>Araneae</taxon>
        <taxon>Araneomorphae</taxon>
        <taxon>Entelegynae</taxon>
        <taxon>Araneoidea</taxon>
        <taxon>Araneidae</taxon>
        <taxon>Araneus</taxon>
    </lineage>
</organism>
<gene>
    <name evidence="2" type="ORF">AVEN_227684_1</name>
</gene>